<dbReference type="AlphaFoldDB" id="A0A1Y5RQY3"/>
<dbReference type="Pfam" id="PF00149">
    <property type="entry name" value="Metallophos"/>
    <property type="match status" value="1"/>
</dbReference>
<dbReference type="Gene3D" id="3.60.21.10">
    <property type="match status" value="1"/>
</dbReference>
<protein>
    <submittedName>
        <fullName evidence="2">Serine/threonine-protein phosphatase 1</fullName>
        <ecNumber evidence="2">3.1.3.16</ecNumber>
    </submittedName>
</protein>
<dbReference type="SUPFAM" id="SSF56300">
    <property type="entry name" value="Metallo-dependent phosphatases"/>
    <property type="match status" value="1"/>
</dbReference>
<evidence type="ECO:0000259" key="1">
    <source>
        <dbReference type="Pfam" id="PF00149"/>
    </source>
</evidence>
<dbReference type="CDD" id="cd00144">
    <property type="entry name" value="MPP_PPP_family"/>
    <property type="match status" value="1"/>
</dbReference>
<evidence type="ECO:0000313" key="2">
    <source>
        <dbReference type="EMBL" id="SLN20413.1"/>
    </source>
</evidence>
<dbReference type="InterPro" id="IPR006186">
    <property type="entry name" value="Ser/Thr-sp_prot-phosphatase"/>
</dbReference>
<dbReference type="GO" id="GO:0005737">
    <property type="term" value="C:cytoplasm"/>
    <property type="evidence" value="ECO:0007669"/>
    <property type="project" value="TreeGrafter"/>
</dbReference>
<dbReference type="InterPro" id="IPR050126">
    <property type="entry name" value="Ap4A_hydrolase"/>
</dbReference>
<dbReference type="PANTHER" id="PTHR42850">
    <property type="entry name" value="METALLOPHOSPHOESTERASE"/>
    <property type="match status" value="1"/>
</dbReference>
<organism evidence="2 3">
    <name type="scientific">Roseovarius litorisediminis</name>
    <dbReference type="NCBI Taxonomy" id="1312363"/>
    <lineage>
        <taxon>Bacteria</taxon>
        <taxon>Pseudomonadati</taxon>
        <taxon>Pseudomonadota</taxon>
        <taxon>Alphaproteobacteria</taxon>
        <taxon>Rhodobacterales</taxon>
        <taxon>Roseobacteraceae</taxon>
        <taxon>Roseovarius</taxon>
    </lineage>
</organism>
<sequence length="261" mass="28924">MLLIKPMTEPLYIIPDIHGQFTMLEEALALIEAEGGVNAPIVFLGDYVDRGPDSRAVIDLLIDGQARGRNWITLRGNHDQMFLDFLDYGAIHPVRLRPDLSWIHPRLGGDTTLASYGIIGDEDNTNHTAAVAAVPRAHRDWLASLPFYHLTGPLLFVHAGIAPGVPLSHQSPEDMLWIRENFLTDPKPHPWLIIHGHTALDMPTHFGNRIDLDGGAGRGRSLWPAVIEDRSCWLLTKDGRQLLTPAEQPGNRRATPGLLPP</sequence>
<keyword evidence="3" id="KW-1185">Reference proteome</keyword>
<dbReference type="EC" id="3.1.3.16" evidence="2"/>
<feature type="domain" description="Calcineurin-like phosphoesterase" evidence="1">
    <location>
        <begin position="11"/>
        <end position="205"/>
    </location>
</feature>
<keyword evidence="2" id="KW-0378">Hydrolase</keyword>
<dbReference type="InterPro" id="IPR029052">
    <property type="entry name" value="Metallo-depent_PP-like"/>
</dbReference>
<dbReference type="InterPro" id="IPR004843">
    <property type="entry name" value="Calcineurin-like_PHP"/>
</dbReference>
<dbReference type="PRINTS" id="PR00114">
    <property type="entry name" value="STPHPHTASE"/>
</dbReference>
<dbReference type="GO" id="GO:0008803">
    <property type="term" value="F:bis(5'-nucleosyl)-tetraphosphatase (symmetrical) activity"/>
    <property type="evidence" value="ECO:0007669"/>
    <property type="project" value="TreeGrafter"/>
</dbReference>
<accession>A0A1Y5RQY3</accession>
<dbReference type="EMBL" id="FWFL01000002">
    <property type="protein sequence ID" value="SLN20413.1"/>
    <property type="molecule type" value="Genomic_DNA"/>
</dbReference>
<proteinExistence type="predicted"/>
<dbReference type="GO" id="GO:0004722">
    <property type="term" value="F:protein serine/threonine phosphatase activity"/>
    <property type="evidence" value="ECO:0007669"/>
    <property type="project" value="UniProtKB-EC"/>
</dbReference>
<dbReference type="Proteomes" id="UP000193827">
    <property type="component" value="Unassembled WGS sequence"/>
</dbReference>
<dbReference type="GO" id="GO:0110154">
    <property type="term" value="P:RNA decapping"/>
    <property type="evidence" value="ECO:0007669"/>
    <property type="project" value="TreeGrafter"/>
</dbReference>
<gene>
    <name evidence="2" type="primary">pphA_1</name>
    <name evidence="2" type="ORF">PEL8287_00843</name>
</gene>
<name>A0A1Y5RQY3_9RHOB</name>
<reference evidence="2 3" key="1">
    <citation type="submission" date="2017-03" db="EMBL/GenBank/DDBJ databases">
        <authorList>
            <person name="Afonso C.L."/>
            <person name="Miller P.J."/>
            <person name="Scott M.A."/>
            <person name="Spackman E."/>
            <person name="Goraichik I."/>
            <person name="Dimitrov K.M."/>
            <person name="Suarez D.L."/>
            <person name="Swayne D.E."/>
        </authorList>
    </citation>
    <scope>NUCLEOTIDE SEQUENCE [LARGE SCALE GENOMIC DNA]</scope>
    <source>
        <strain evidence="2 3">CECT 8287</strain>
    </source>
</reference>
<dbReference type="PANTHER" id="PTHR42850:SF4">
    <property type="entry name" value="ZINC-DEPENDENT ENDOPOLYPHOSPHATASE"/>
    <property type="match status" value="1"/>
</dbReference>
<evidence type="ECO:0000313" key="3">
    <source>
        <dbReference type="Proteomes" id="UP000193827"/>
    </source>
</evidence>